<dbReference type="Proteomes" id="UP001162501">
    <property type="component" value="Unassembled WGS sequence"/>
</dbReference>
<accession>A0ACB1KFJ0</accession>
<proteinExistence type="predicted"/>
<dbReference type="EMBL" id="CATOBB020000505">
    <property type="protein sequence ID" value="CAM9169506.1"/>
    <property type="molecule type" value="Genomic_DNA"/>
</dbReference>
<gene>
    <name evidence="1" type="ORF">MRATA1EN22A_LOCUS29357</name>
</gene>
<evidence type="ECO:0000313" key="1">
    <source>
        <dbReference type="EMBL" id="CAM9169506.1"/>
    </source>
</evidence>
<name>A0ACB1KFJ0_RANTA</name>
<comment type="caution">
    <text evidence="1">The sequence shown here is derived from an EMBL/GenBank/DDBJ whole genome shotgun (WGS) entry which is preliminary data.</text>
</comment>
<organism evidence="1 2">
    <name type="scientific">Rangifer tarandus platyrhynchus</name>
    <name type="common">Svalbard reindeer</name>
    <dbReference type="NCBI Taxonomy" id="3082113"/>
    <lineage>
        <taxon>Eukaryota</taxon>
        <taxon>Metazoa</taxon>
        <taxon>Chordata</taxon>
        <taxon>Craniata</taxon>
        <taxon>Vertebrata</taxon>
        <taxon>Euteleostomi</taxon>
        <taxon>Mammalia</taxon>
        <taxon>Eutheria</taxon>
        <taxon>Laurasiatheria</taxon>
        <taxon>Artiodactyla</taxon>
        <taxon>Ruminantia</taxon>
        <taxon>Pecora</taxon>
        <taxon>Cervidae</taxon>
        <taxon>Odocoileinae</taxon>
        <taxon>Rangifer</taxon>
    </lineage>
</organism>
<evidence type="ECO:0000313" key="2">
    <source>
        <dbReference type="Proteomes" id="UP001162501"/>
    </source>
</evidence>
<protein>
    <submittedName>
        <fullName evidence="1">Uncharacterized protein</fullName>
    </submittedName>
</protein>
<reference evidence="1" key="1">
    <citation type="submission" date="2025-03" db="EMBL/GenBank/DDBJ databases">
        <authorList>
            <consortium name="ELIXIR-Norway"/>
            <consortium name="Elixir Norway"/>
        </authorList>
    </citation>
    <scope>NUCLEOTIDE SEQUENCE</scope>
</reference>
<sequence>MPRCPCSCGTFLNTSRSQTTPSAKSSNQTQCPADLSPKAKSRSWEVFWVPDAPPPGKPLLSDTVPPQGLHPLCSCFRLCAESLKTWTPEGMPHLQQTEGGLTASFPRVLI</sequence>